<dbReference type="PANTHER" id="PTHR46796:SF12">
    <property type="entry name" value="HTH-TYPE DNA-BINDING TRANSCRIPTIONAL ACTIVATOR EUTR"/>
    <property type="match status" value="1"/>
</dbReference>
<dbReference type="Pfam" id="PF14525">
    <property type="entry name" value="AraC_binding_2"/>
    <property type="match status" value="1"/>
</dbReference>
<accession>A0AA41XAV9</accession>
<dbReference type="GO" id="GO:0043565">
    <property type="term" value="F:sequence-specific DNA binding"/>
    <property type="evidence" value="ECO:0007669"/>
    <property type="project" value="InterPro"/>
</dbReference>
<dbReference type="PROSITE" id="PS00041">
    <property type="entry name" value="HTH_ARAC_FAMILY_1"/>
    <property type="match status" value="1"/>
</dbReference>
<keyword evidence="6" id="KW-1185">Reference proteome</keyword>
<dbReference type="InterPro" id="IPR035418">
    <property type="entry name" value="AraC-bd_2"/>
</dbReference>
<dbReference type="GO" id="GO:0003700">
    <property type="term" value="F:DNA-binding transcription factor activity"/>
    <property type="evidence" value="ECO:0007669"/>
    <property type="project" value="InterPro"/>
</dbReference>
<evidence type="ECO:0000259" key="4">
    <source>
        <dbReference type="PROSITE" id="PS01124"/>
    </source>
</evidence>
<reference evidence="5" key="1">
    <citation type="submission" date="2022-08" db="EMBL/GenBank/DDBJ databases">
        <authorList>
            <person name="Deng Y."/>
            <person name="Han X.-F."/>
            <person name="Zhang Y.-Q."/>
        </authorList>
    </citation>
    <scope>NUCLEOTIDE SEQUENCE</scope>
    <source>
        <strain evidence="5">CPCC 203407</strain>
    </source>
</reference>
<dbReference type="InterPro" id="IPR009057">
    <property type="entry name" value="Homeodomain-like_sf"/>
</dbReference>
<evidence type="ECO:0000256" key="3">
    <source>
        <dbReference type="ARBA" id="ARBA00023163"/>
    </source>
</evidence>
<dbReference type="Pfam" id="PF12833">
    <property type="entry name" value="HTH_18"/>
    <property type="match status" value="1"/>
</dbReference>
<dbReference type="PANTHER" id="PTHR46796">
    <property type="entry name" value="HTH-TYPE TRANSCRIPTIONAL ACTIVATOR RHAS-RELATED"/>
    <property type="match status" value="1"/>
</dbReference>
<dbReference type="EMBL" id="JANLCK010000001">
    <property type="protein sequence ID" value="MCS5724652.1"/>
    <property type="molecule type" value="Genomic_DNA"/>
</dbReference>
<evidence type="ECO:0000313" key="6">
    <source>
        <dbReference type="Proteomes" id="UP001165587"/>
    </source>
</evidence>
<dbReference type="SUPFAM" id="SSF46689">
    <property type="entry name" value="Homeodomain-like"/>
    <property type="match status" value="2"/>
</dbReference>
<dbReference type="Gene3D" id="1.10.10.60">
    <property type="entry name" value="Homeodomain-like"/>
    <property type="match status" value="1"/>
</dbReference>
<evidence type="ECO:0000313" key="5">
    <source>
        <dbReference type="EMBL" id="MCS5724652.1"/>
    </source>
</evidence>
<dbReference type="AlphaFoldDB" id="A0AA41XAV9"/>
<evidence type="ECO:0000256" key="2">
    <source>
        <dbReference type="ARBA" id="ARBA00023125"/>
    </source>
</evidence>
<name>A0AA41XAV9_9MICO</name>
<dbReference type="PROSITE" id="PS01124">
    <property type="entry name" value="HTH_ARAC_FAMILY_2"/>
    <property type="match status" value="1"/>
</dbReference>
<comment type="caution">
    <text evidence="5">The sequence shown here is derived from an EMBL/GenBank/DDBJ whole genome shotgun (WGS) entry which is preliminary data.</text>
</comment>
<sequence>MTSDDALVPVLPERFFVLHRADGDSVRSVMTRALTPHRSTPLAESLDYTASVAVAELGPLSLVYAQHFGTEIDTRFTAEVDYYDINLAVSGWNHVSSGDQQVTLDHRAAAILSPSMRAAMHLSDEYAQLHLRIERFALEAQLERMLGRRIVEPLTFSMRMDLERPAVRSWVNTLGLLVRDLELPDGLSSGESGAAAWSDFLTSGLLLAQPHNYTEQLARGESARRIPARLRRVTQLIDEASHEELGLDRLAEAAGIAPRSLQRDFQVHLGVSPRVYVERVRLARARTELVAGAGRTVAEIAYGQGFVHLPRFAASYQELYGETPSQTLKGLRNRGRASPFD</sequence>
<keyword evidence="2" id="KW-0238">DNA-binding</keyword>
<evidence type="ECO:0000256" key="1">
    <source>
        <dbReference type="ARBA" id="ARBA00023015"/>
    </source>
</evidence>
<dbReference type="RefSeq" id="WP_259525080.1">
    <property type="nucleotide sequence ID" value="NZ_JANLCK010000001.1"/>
</dbReference>
<keyword evidence="1" id="KW-0805">Transcription regulation</keyword>
<proteinExistence type="predicted"/>
<dbReference type="InterPro" id="IPR050204">
    <property type="entry name" value="AraC_XylS_family_regulators"/>
</dbReference>
<gene>
    <name evidence="5" type="ORF">N1028_01950</name>
</gene>
<dbReference type="InterPro" id="IPR018062">
    <property type="entry name" value="HTH_AraC-typ_CS"/>
</dbReference>
<protein>
    <submittedName>
        <fullName evidence="5">AraC family transcriptional regulator</fullName>
    </submittedName>
</protein>
<dbReference type="Proteomes" id="UP001165587">
    <property type="component" value="Unassembled WGS sequence"/>
</dbReference>
<organism evidence="5 6">
    <name type="scientific">Herbiconiux oxytropis</name>
    <dbReference type="NCBI Taxonomy" id="2970915"/>
    <lineage>
        <taxon>Bacteria</taxon>
        <taxon>Bacillati</taxon>
        <taxon>Actinomycetota</taxon>
        <taxon>Actinomycetes</taxon>
        <taxon>Micrococcales</taxon>
        <taxon>Microbacteriaceae</taxon>
        <taxon>Herbiconiux</taxon>
    </lineage>
</organism>
<dbReference type="SMART" id="SM00342">
    <property type="entry name" value="HTH_ARAC"/>
    <property type="match status" value="1"/>
</dbReference>
<keyword evidence="3" id="KW-0804">Transcription</keyword>
<dbReference type="InterPro" id="IPR018060">
    <property type="entry name" value="HTH_AraC"/>
</dbReference>
<feature type="domain" description="HTH araC/xylS-type" evidence="4">
    <location>
        <begin position="231"/>
        <end position="330"/>
    </location>
</feature>